<dbReference type="KEGG" id="afx:JZ786_21105"/>
<evidence type="ECO:0000313" key="3">
    <source>
        <dbReference type="Proteomes" id="UP000663505"/>
    </source>
</evidence>
<evidence type="ECO:0000313" key="2">
    <source>
        <dbReference type="EMBL" id="QSO46898.1"/>
    </source>
</evidence>
<feature type="transmembrane region" description="Helical" evidence="1">
    <location>
        <begin position="26"/>
        <end position="44"/>
    </location>
</feature>
<keyword evidence="3" id="KW-1185">Reference proteome</keyword>
<dbReference type="EMBL" id="CP071182">
    <property type="protein sequence ID" value="QSO46898.1"/>
    <property type="molecule type" value="Genomic_DNA"/>
</dbReference>
<proteinExistence type="predicted"/>
<organism evidence="2 3">
    <name type="scientific">Alicyclobacillus mengziensis</name>
    <dbReference type="NCBI Taxonomy" id="2931921"/>
    <lineage>
        <taxon>Bacteria</taxon>
        <taxon>Bacillati</taxon>
        <taxon>Bacillota</taxon>
        <taxon>Bacilli</taxon>
        <taxon>Bacillales</taxon>
        <taxon>Alicyclobacillaceae</taxon>
        <taxon>Alicyclobacillus</taxon>
    </lineage>
</organism>
<name>A0A9X7W038_9BACL</name>
<protein>
    <submittedName>
        <fullName evidence="2">Uncharacterized protein</fullName>
    </submittedName>
</protein>
<accession>A0A9X7W038</accession>
<reference evidence="2 3" key="1">
    <citation type="submission" date="2021-02" db="EMBL/GenBank/DDBJ databases">
        <title>Alicyclobacillus curvatus sp. nov. and Alicyclobacillus mengziensis sp. nov., two acidophilic bacteria isolated from acid mine drainage.</title>
        <authorList>
            <person name="Huang Y."/>
        </authorList>
    </citation>
    <scope>NUCLEOTIDE SEQUENCE [LARGE SCALE GENOMIC DNA]</scope>
    <source>
        <strain evidence="2 3">S30H14</strain>
    </source>
</reference>
<keyword evidence="1" id="KW-0472">Membrane</keyword>
<dbReference type="AlphaFoldDB" id="A0A9X7W038"/>
<dbReference type="RefSeq" id="WP_206656259.1">
    <property type="nucleotide sequence ID" value="NZ_CP071182.1"/>
</dbReference>
<evidence type="ECO:0000256" key="1">
    <source>
        <dbReference type="SAM" id="Phobius"/>
    </source>
</evidence>
<keyword evidence="1" id="KW-1133">Transmembrane helix</keyword>
<sequence>MNQLQPPIHAGWAWHFDWLDLSAADLIVVALMVIVFILAVVIPFPRGKDR</sequence>
<gene>
    <name evidence="2" type="ORF">JZ786_21105</name>
</gene>
<dbReference type="Proteomes" id="UP000663505">
    <property type="component" value="Chromosome"/>
</dbReference>
<keyword evidence="1" id="KW-0812">Transmembrane</keyword>